<dbReference type="EMBL" id="JAAKFY010000023">
    <property type="protein sequence ID" value="KAF3837043.1"/>
    <property type="molecule type" value="Genomic_DNA"/>
</dbReference>
<accession>A0A7J5XJL9</accession>
<evidence type="ECO:0000313" key="2">
    <source>
        <dbReference type="Proteomes" id="UP000518266"/>
    </source>
</evidence>
<organism evidence="1 2">
    <name type="scientific">Dissostichus mawsoni</name>
    <name type="common">Antarctic cod</name>
    <dbReference type="NCBI Taxonomy" id="36200"/>
    <lineage>
        <taxon>Eukaryota</taxon>
        <taxon>Metazoa</taxon>
        <taxon>Chordata</taxon>
        <taxon>Craniata</taxon>
        <taxon>Vertebrata</taxon>
        <taxon>Euteleostomi</taxon>
        <taxon>Actinopterygii</taxon>
        <taxon>Neopterygii</taxon>
        <taxon>Teleostei</taxon>
        <taxon>Neoteleostei</taxon>
        <taxon>Acanthomorphata</taxon>
        <taxon>Eupercaria</taxon>
        <taxon>Perciformes</taxon>
        <taxon>Notothenioidei</taxon>
        <taxon>Nototheniidae</taxon>
        <taxon>Dissostichus</taxon>
    </lineage>
</organism>
<gene>
    <name evidence="1" type="ORF">F7725_004507</name>
</gene>
<reference evidence="1 2" key="1">
    <citation type="submission" date="2020-03" db="EMBL/GenBank/DDBJ databases">
        <title>Dissostichus mawsoni Genome sequencing and assembly.</title>
        <authorList>
            <person name="Park H."/>
        </authorList>
    </citation>
    <scope>NUCLEOTIDE SEQUENCE [LARGE SCALE GENOMIC DNA]</scope>
    <source>
        <strain evidence="1">DM0001</strain>
        <tissue evidence="1">Muscle</tissue>
    </source>
</reference>
<evidence type="ECO:0000313" key="1">
    <source>
        <dbReference type="EMBL" id="KAF3837043.1"/>
    </source>
</evidence>
<comment type="caution">
    <text evidence="1">The sequence shown here is derived from an EMBL/GenBank/DDBJ whole genome shotgun (WGS) entry which is preliminary data.</text>
</comment>
<sequence length="310" mass="34373">MRRRGGEGGGGGGMRRREKVVEVVVRERKLTNVLGAGRWGGEVGFWQAAVEGRHGGRQRGQQGAVGLLMWPSPTRVRSLLVSSSTVRRLGRVSEGRGMGDRWVPKVAWRVGGIRHRLVAECPLALELREESRLSERRLALRATLEEMPFSRLCFLESGVEQEMAGVRRRKSGSTRSFLFRRPRWSLARIAEVEAIFGHHGTQDLSDGFGRFGLQTHGAVNGDQVQSRSTERAREEVHSSDVDVDALTEVVEDVPYRGPGPETDGRAGAVGQHHAARNLTSIFPAEQEVAISRLVPDDKEPWDSLRPLLPQ</sequence>
<protein>
    <submittedName>
        <fullName evidence="1">Uncharacterized protein</fullName>
    </submittedName>
</protein>
<name>A0A7J5XJL9_DISMA</name>
<dbReference type="Proteomes" id="UP000518266">
    <property type="component" value="Unassembled WGS sequence"/>
</dbReference>
<dbReference type="AlphaFoldDB" id="A0A7J5XJL9"/>
<proteinExistence type="predicted"/>
<keyword evidence="2" id="KW-1185">Reference proteome</keyword>